<dbReference type="PANTHER" id="PTHR30146">
    <property type="entry name" value="LACI-RELATED TRANSCRIPTIONAL REPRESSOR"/>
    <property type="match status" value="1"/>
</dbReference>
<dbReference type="GO" id="GO:0000976">
    <property type="term" value="F:transcription cis-regulatory region binding"/>
    <property type="evidence" value="ECO:0007669"/>
    <property type="project" value="TreeGrafter"/>
</dbReference>
<dbReference type="SUPFAM" id="SSF47413">
    <property type="entry name" value="lambda repressor-like DNA-binding domains"/>
    <property type="match status" value="1"/>
</dbReference>
<dbReference type="InterPro" id="IPR000843">
    <property type="entry name" value="HTH_LacI"/>
</dbReference>
<evidence type="ECO:0000256" key="3">
    <source>
        <dbReference type="ARBA" id="ARBA00023163"/>
    </source>
</evidence>
<dbReference type="Pfam" id="PF00356">
    <property type="entry name" value="LacI"/>
    <property type="match status" value="1"/>
</dbReference>
<comment type="caution">
    <text evidence="6">The sequence shown here is derived from an EMBL/GenBank/DDBJ whole genome shotgun (WGS) entry which is preliminary data.</text>
</comment>
<dbReference type="PROSITE" id="PS50932">
    <property type="entry name" value="HTH_LACI_2"/>
    <property type="match status" value="1"/>
</dbReference>
<dbReference type="InterPro" id="IPR028082">
    <property type="entry name" value="Peripla_BP_I"/>
</dbReference>
<feature type="compositionally biased region" description="Polar residues" evidence="4">
    <location>
        <begin position="67"/>
        <end position="76"/>
    </location>
</feature>
<keyword evidence="2 6" id="KW-0238">DNA-binding</keyword>
<dbReference type="Gene3D" id="3.40.50.2300">
    <property type="match status" value="2"/>
</dbReference>
<dbReference type="EMBL" id="DXEV01000085">
    <property type="protein sequence ID" value="HIX56677.1"/>
    <property type="molecule type" value="Genomic_DNA"/>
</dbReference>
<dbReference type="Proteomes" id="UP000886829">
    <property type="component" value="Unassembled WGS sequence"/>
</dbReference>
<feature type="domain" description="HTH lacI-type" evidence="5">
    <location>
        <begin position="7"/>
        <end position="53"/>
    </location>
</feature>
<dbReference type="InterPro" id="IPR010982">
    <property type="entry name" value="Lambda_DNA-bd_dom_sf"/>
</dbReference>
<evidence type="ECO:0000313" key="6">
    <source>
        <dbReference type="EMBL" id="HIX56677.1"/>
    </source>
</evidence>
<gene>
    <name evidence="6" type="ORF">H9850_04300</name>
</gene>
<keyword evidence="1" id="KW-0805">Transcription regulation</keyword>
<dbReference type="SMART" id="SM00354">
    <property type="entry name" value="HTH_LACI"/>
    <property type="match status" value="1"/>
</dbReference>
<dbReference type="InterPro" id="IPR046335">
    <property type="entry name" value="LacI/GalR-like_sensor"/>
</dbReference>
<reference evidence="6" key="1">
    <citation type="journal article" date="2021" name="PeerJ">
        <title>Extensive microbial diversity within the chicken gut microbiome revealed by metagenomics and culture.</title>
        <authorList>
            <person name="Gilroy R."/>
            <person name="Ravi A."/>
            <person name="Getino M."/>
            <person name="Pursley I."/>
            <person name="Horton D.L."/>
            <person name="Alikhan N.F."/>
            <person name="Baker D."/>
            <person name="Gharbi K."/>
            <person name="Hall N."/>
            <person name="Watson M."/>
            <person name="Adriaenssens E.M."/>
            <person name="Foster-Nyarko E."/>
            <person name="Jarju S."/>
            <person name="Secka A."/>
            <person name="Antonio M."/>
            <person name="Oren A."/>
            <person name="Chaudhuri R.R."/>
            <person name="La Ragione R."/>
            <person name="Hildebrand F."/>
            <person name="Pallen M.J."/>
        </authorList>
    </citation>
    <scope>NUCLEOTIDE SEQUENCE</scope>
    <source>
        <strain evidence="6">USASDec5-558</strain>
    </source>
</reference>
<evidence type="ECO:0000256" key="1">
    <source>
        <dbReference type="ARBA" id="ARBA00023015"/>
    </source>
</evidence>
<feature type="region of interest" description="Disordered" evidence="4">
    <location>
        <begin position="53"/>
        <end position="76"/>
    </location>
</feature>
<evidence type="ECO:0000256" key="4">
    <source>
        <dbReference type="SAM" id="MobiDB-lite"/>
    </source>
</evidence>
<dbReference type="PANTHER" id="PTHR30146:SF24">
    <property type="entry name" value="XYLOSE OPERON REGULATORY PROTEIN"/>
    <property type="match status" value="1"/>
</dbReference>
<evidence type="ECO:0000259" key="5">
    <source>
        <dbReference type="PROSITE" id="PS50932"/>
    </source>
</evidence>
<protein>
    <submittedName>
        <fullName evidence="6">LacI family DNA-binding transcriptional regulator</fullName>
    </submittedName>
</protein>
<dbReference type="SUPFAM" id="SSF53822">
    <property type="entry name" value="Periplasmic binding protein-like I"/>
    <property type="match status" value="1"/>
</dbReference>
<accession>A0A9D2B067</accession>
<sequence>MRSKKNVTLHDIAQALKISVSSVSLAIGNQPGISDELRAQVIAKAQELGYRKSKRTNQNEDLLSPSFEPQNSKLSGESTTTFTNAALAGAQDAAAATPLPPSTLTAGTGRGDIRIDVLIDNIFTQELSSFYMEIFRQISQYSLANNISVFIQVLDHHDQARNEQILKNLHYLQPQGVIVIGQIKPQDLSLLKSNVLCPVVFIDYYLESEKHYHFVLIDSFSGMHRLVKNLIEEYHYHDMCFVGSIHKTTSILDRYLGYVKALKEHGLEDSISRILPDRDLGDNEQIHVVLPEDKAFHMPEIFVCNCDKTALALIKALQKRGLKVPEDVGVCGFDNFIDHSDEPFANSYGLKIHTFDHSPQQLAYVALESLMHRITTNYAPHLIYIEGKIVQGNSISQQAPASKGS</sequence>
<dbReference type="Pfam" id="PF13377">
    <property type="entry name" value="Peripla_BP_3"/>
    <property type="match status" value="1"/>
</dbReference>
<proteinExistence type="predicted"/>
<evidence type="ECO:0000256" key="2">
    <source>
        <dbReference type="ARBA" id="ARBA00023125"/>
    </source>
</evidence>
<dbReference type="GO" id="GO:0003700">
    <property type="term" value="F:DNA-binding transcription factor activity"/>
    <property type="evidence" value="ECO:0007669"/>
    <property type="project" value="TreeGrafter"/>
</dbReference>
<name>A0A9D2B067_9GAMM</name>
<dbReference type="AlphaFoldDB" id="A0A9D2B067"/>
<keyword evidence="3" id="KW-0804">Transcription</keyword>
<dbReference type="Gene3D" id="1.10.260.40">
    <property type="entry name" value="lambda repressor-like DNA-binding domains"/>
    <property type="match status" value="1"/>
</dbReference>
<dbReference type="CDD" id="cd01392">
    <property type="entry name" value="HTH_LacI"/>
    <property type="match status" value="1"/>
</dbReference>
<evidence type="ECO:0000313" key="7">
    <source>
        <dbReference type="Proteomes" id="UP000886829"/>
    </source>
</evidence>
<organism evidence="6 7">
    <name type="scientific">Candidatus Anaerobiospirillum pullistercoris</name>
    <dbReference type="NCBI Taxonomy" id="2838452"/>
    <lineage>
        <taxon>Bacteria</taxon>
        <taxon>Pseudomonadati</taxon>
        <taxon>Pseudomonadota</taxon>
        <taxon>Gammaproteobacteria</taxon>
        <taxon>Aeromonadales</taxon>
        <taxon>Succinivibrionaceae</taxon>
        <taxon>Anaerobiospirillum</taxon>
    </lineage>
</organism>
<reference evidence="6" key="2">
    <citation type="submission" date="2021-04" db="EMBL/GenBank/DDBJ databases">
        <authorList>
            <person name="Gilroy R."/>
        </authorList>
    </citation>
    <scope>NUCLEOTIDE SEQUENCE</scope>
    <source>
        <strain evidence="6">USASDec5-558</strain>
    </source>
</reference>